<sequence>MTPSRPNRAPALVTSFETVALVDPAEYTPAPMRPVVPAVENTQFPNGARGTICCCHVLARSTTYYAAVAECGGCVRMQVCIASTVT</sequence>
<accession>A0ABX5AB42</accession>
<gene>
    <name evidence="1" type="ORF">C5C40_15090</name>
</gene>
<comment type="caution">
    <text evidence="1">The sequence shown here is derived from an EMBL/GenBank/DDBJ whole genome shotgun (WGS) entry which is preliminary data.</text>
</comment>
<reference evidence="1 2" key="1">
    <citation type="submission" date="2018-02" db="EMBL/GenBank/DDBJ databases">
        <title>Bacteriophage NCPPB3778 and a type I-E CRISPR drive the evolution of the US Biological Select Agent, Rathayibacter toxicus.</title>
        <authorList>
            <person name="Davis E.W.II."/>
            <person name="Tabima J.F."/>
            <person name="Weisberg A.J."/>
            <person name="Lopes L.D."/>
            <person name="Wiseman M.S."/>
            <person name="Wiseman M.S."/>
            <person name="Pupko T."/>
            <person name="Belcher M.S."/>
            <person name="Sechler A.J."/>
            <person name="Tancos M.A."/>
            <person name="Schroeder B.K."/>
            <person name="Murray T.D."/>
            <person name="Luster D.G."/>
            <person name="Schneider W.L."/>
            <person name="Rogers E."/>
            <person name="Andreote F.D."/>
            <person name="Grunwald N.J."/>
            <person name="Putnam M.L."/>
            <person name="Chang J.H."/>
        </authorList>
    </citation>
    <scope>NUCLEOTIDE SEQUENCE [LARGE SCALE GENOMIC DNA]</scope>
    <source>
        <strain evidence="1 2">AY1D6</strain>
    </source>
</reference>
<evidence type="ECO:0000313" key="1">
    <source>
        <dbReference type="EMBL" id="PPH71371.1"/>
    </source>
</evidence>
<organism evidence="1 2">
    <name type="scientific">Rathayibacter rathayi</name>
    <name type="common">Corynebacterium rathayi</name>
    <dbReference type="NCBI Taxonomy" id="33887"/>
    <lineage>
        <taxon>Bacteria</taxon>
        <taxon>Bacillati</taxon>
        <taxon>Actinomycetota</taxon>
        <taxon>Actinomycetes</taxon>
        <taxon>Micrococcales</taxon>
        <taxon>Microbacteriaceae</taxon>
        <taxon>Rathayibacter</taxon>
    </lineage>
</organism>
<dbReference type="Proteomes" id="UP000239698">
    <property type="component" value="Unassembled WGS sequence"/>
</dbReference>
<dbReference type="RefSeq" id="WP_104249278.1">
    <property type="nucleotide sequence ID" value="NZ_PSUD01000002.1"/>
</dbReference>
<keyword evidence="2" id="KW-1185">Reference proteome</keyword>
<name>A0ABX5AB42_RATRA</name>
<proteinExistence type="predicted"/>
<evidence type="ECO:0000313" key="2">
    <source>
        <dbReference type="Proteomes" id="UP000239698"/>
    </source>
</evidence>
<dbReference type="EMBL" id="PSVT01000057">
    <property type="protein sequence ID" value="PPH71371.1"/>
    <property type="molecule type" value="Genomic_DNA"/>
</dbReference>
<protein>
    <submittedName>
        <fullName evidence="1">Uncharacterized protein</fullName>
    </submittedName>
</protein>